<dbReference type="AlphaFoldDB" id="A0A1M5HH31"/>
<protein>
    <recommendedName>
        <fullName evidence="3">DUF4367 domain-containing protein</fullName>
    </recommendedName>
</protein>
<organism evidence="1 2">
    <name type="scientific">Chryseobacterium vrystaatense</name>
    <dbReference type="NCBI Taxonomy" id="307480"/>
    <lineage>
        <taxon>Bacteria</taxon>
        <taxon>Pseudomonadati</taxon>
        <taxon>Bacteroidota</taxon>
        <taxon>Flavobacteriia</taxon>
        <taxon>Flavobacteriales</taxon>
        <taxon>Weeksellaceae</taxon>
        <taxon>Chryseobacterium group</taxon>
        <taxon>Chryseobacterium</taxon>
    </lineage>
</organism>
<proteinExistence type="predicted"/>
<sequence length="194" mass="21725">MKLSYLGAGTLCAALTFAGFPTVLARQHSSFTVERIKNNSDSLKIESLAKELKKLKVLSANEFKGKFKKEINGFKLTEVDAYEDKKTGSSAMANYVKGSQNIYMMVRDGAGPGSNEVKQNLISYLELKEFEKPGDKTNIISYKGWMVYFDHSMFENDGITGVHYLENNRYSIIASGNTVSLPELKDFLDQFSLQ</sequence>
<dbReference type="RefSeq" id="WP_073174830.1">
    <property type="nucleotide sequence ID" value="NZ_FQVE01000004.1"/>
</dbReference>
<name>A0A1M5HH31_9FLAO</name>
<evidence type="ECO:0000313" key="1">
    <source>
        <dbReference type="EMBL" id="SHG15231.1"/>
    </source>
</evidence>
<evidence type="ECO:0000313" key="2">
    <source>
        <dbReference type="Proteomes" id="UP000184108"/>
    </source>
</evidence>
<dbReference type="EMBL" id="FQVE01000004">
    <property type="protein sequence ID" value="SHG15231.1"/>
    <property type="molecule type" value="Genomic_DNA"/>
</dbReference>
<gene>
    <name evidence="1" type="ORF">SAMN02787073_3700</name>
</gene>
<reference evidence="2" key="1">
    <citation type="submission" date="2016-11" db="EMBL/GenBank/DDBJ databases">
        <authorList>
            <person name="Varghese N."/>
            <person name="Submissions S."/>
        </authorList>
    </citation>
    <scope>NUCLEOTIDE SEQUENCE [LARGE SCALE GENOMIC DNA]</scope>
    <source>
        <strain evidence="2">YR203</strain>
    </source>
</reference>
<accession>A0A1M5HH31</accession>
<evidence type="ECO:0008006" key="3">
    <source>
        <dbReference type="Google" id="ProtNLM"/>
    </source>
</evidence>
<dbReference type="Proteomes" id="UP000184108">
    <property type="component" value="Unassembled WGS sequence"/>
</dbReference>